<evidence type="ECO:0000313" key="8">
    <source>
        <dbReference type="EMBL" id="OAI16047.1"/>
    </source>
</evidence>
<keyword evidence="6" id="KW-1133">Transmembrane helix</keyword>
<comment type="caution">
    <text evidence="8">The sequence shown here is derived from an EMBL/GenBank/DDBJ whole genome shotgun (WGS) entry which is preliminary data.</text>
</comment>
<dbReference type="SUPFAM" id="SSF103088">
    <property type="entry name" value="OmpA-like"/>
    <property type="match status" value="1"/>
</dbReference>
<feature type="compositionally biased region" description="Low complexity" evidence="5">
    <location>
        <begin position="107"/>
        <end position="119"/>
    </location>
</feature>
<evidence type="ECO:0000256" key="2">
    <source>
        <dbReference type="ARBA" id="ARBA00023136"/>
    </source>
</evidence>
<evidence type="ECO:0000256" key="1">
    <source>
        <dbReference type="ARBA" id="ARBA00004442"/>
    </source>
</evidence>
<sequence length="276" mass="28278">MKKPRSLDHDGLDGVLPSLDKARLASGELQAKPGKALKKPKRGNVPWLVGVVGLLALVVVLAAKLSSQPESAGETLAQNKPAMPAEPAAENSRPAPEMAAGNGVASANPAAAEPTPVAEAKPDPWPAAEPEQASIDGERHAAAAIAELPTEPTAAGVPKAAAEVAEVPRFTVYFKFDSGQLAPQSAAAADELLAAAQSCSGQIRLVGHTCNLGTAAGNLALGRIRANAVKKQLVARGISKQNIVTASEGMARPAALNDTKAGQALNRRVELHCLDH</sequence>
<proteinExistence type="predicted"/>
<dbReference type="OrthoDB" id="9782229at2"/>
<dbReference type="Proteomes" id="UP000077857">
    <property type="component" value="Unassembled WGS sequence"/>
</dbReference>
<dbReference type="PRINTS" id="PR01021">
    <property type="entry name" value="OMPADOMAIN"/>
</dbReference>
<dbReference type="PANTHER" id="PTHR30329">
    <property type="entry name" value="STATOR ELEMENT OF FLAGELLAR MOTOR COMPLEX"/>
    <property type="match status" value="1"/>
</dbReference>
<dbReference type="Gene3D" id="3.30.1330.60">
    <property type="entry name" value="OmpA-like domain"/>
    <property type="match status" value="1"/>
</dbReference>
<evidence type="ECO:0000256" key="6">
    <source>
        <dbReference type="SAM" id="Phobius"/>
    </source>
</evidence>
<feature type="region of interest" description="Disordered" evidence="5">
    <location>
        <begin position="69"/>
        <end position="135"/>
    </location>
</feature>
<comment type="subcellular location">
    <subcellularLocation>
        <location evidence="1">Cell outer membrane</location>
    </subcellularLocation>
</comment>
<dbReference type="Pfam" id="PF00691">
    <property type="entry name" value="OmpA"/>
    <property type="match status" value="1"/>
</dbReference>
<keyword evidence="6" id="KW-0812">Transmembrane</keyword>
<evidence type="ECO:0000259" key="7">
    <source>
        <dbReference type="PROSITE" id="PS51123"/>
    </source>
</evidence>
<dbReference type="InterPro" id="IPR036737">
    <property type="entry name" value="OmpA-like_sf"/>
</dbReference>
<dbReference type="EMBL" id="LUUJ01000078">
    <property type="protein sequence ID" value="OAI16047.1"/>
    <property type="molecule type" value="Genomic_DNA"/>
</dbReference>
<gene>
    <name evidence="8" type="ORF">A1507_12590</name>
</gene>
<dbReference type="GO" id="GO:0009279">
    <property type="term" value="C:cell outer membrane"/>
    <property type="evidence" value="ECO:0007669"/>
    <property type="project" value="UniProtKB-SubCell"/>
</dbReference>
<feature type="domain" description="OmpA-like" evidence="7">
    <location>
        <begin position="161"/>
        <end position="276"/>
    </location>
</feature>
<dbReference type="RefSeq" id="WP_064040553.1">
    <property type="nucleotide sequence ID" value="NZ_LUUJ01000078.1"/>
</dbReference>
<dbReference type="CDD" id="cd07185">
    <property type="entry name" value="OmpA_C-like"/>
    <property type="match status" value="1"/>
</dbReference>
<dbReference type="AlphaFoldDB" id="A0A177NDC4"/>
<evidence type="ECO:0000256" key="5">
    <source>
        <dbReference type="SAM" id="MobiDB-lite"/>
    </source>
</evidence>
<protein>
    <recommendedName>
        <fullName evidence="7">OmpA-like domain-containing protein</fullName>
    </recommendedName>
</protein>
<evidence type="ECO:0000313" key="9">
    <source>
        <dbReference type="Proteomes" id="UP000077857"/>
    </source>
</evidence>
<dbReference type="InterPro" id="IPR006664">
    <property type="entry name" value="OMP_bac"/>
</dbReference>
<dbReference type="PROSITE" id="PS51123">
    <property type="entry name" value="OMPA_2"/>
    <property type="match status" value="1"/>
</dbReference>
<evidence type="ECO:0000256" key="4">
    <source>
        <dbReference type="PROSITE-ProRule" id="PRU00473"/>
    </source>
</evidence>
<dbReference type="PANTHER" id="PTHR30329:SF21">
    <property type="entry name" value="LIPOPROTEIN YIAD-RELATED"/>
    <property type="match status" value="1"/>
</dbReference>
<keyword evidence="2 4" id="KW-0472">Membrane</keyword>
<organism evidence="8 9">
    <name type="scientific">Methylomonas koyamae</name>
    <dbReference type="NCBI Taxonomy" id="702114"/>
    <lineage>
        <taxon>Bacteria</taxon>
        <taxon>Pseudomonadati</taxon>
        <taxon>Pseudomonadota</taxon>
        <taxon>Gammaproteobacteria</taxon>
        <taxon>Methylococcales</taxon>
        <taxon>Methylococcaceae</taxon>
        <taxon>Methylomonas</taxon>
    </lineage>
</organism>
<evidence type="ECO:0000256" key="3">
    <source>
        <dbReference type="ARBA" id="ARBA00023237"/>
    </source>
</evidence>
<feature type="transmembrane region" description="Helical" evidence="6">
    <location>
        <begin position="45"/>
        <end position="63"/>
    </location>
</feature>
<keyword evidence="3" id="KW-0998">Cell outer membrane</keyword>
<dbReference type="InterPro" id="IPR006665">
    <property type="entry name" value="OmpA-like"/>
</dbReference>
<accession>A0A177NDC4</accession>
<dbReference type="InterPro" id="IPR050330">
    <property type="entry name" value="Bact_OuterMem_StrucFunc"/>
</dbReference>
<reference evidence="8 9" key="1">
    <citation type="submission" date="2016-03" db="EMBL/GenBank/DDBJ databases">
        <authorList>
            <person name="Ploux O."/>
        </authorList>
    </citation>
    <scope>NUCLEOTIDE SEQUENCE [LARGE SCALE GENOMIC DNA]</scope>
    <source>
        <strain evidence="8 9">R-45378</strain>
    </source>
</reference>
<name>A0A177NDC4_9GAMM</name>